<dbReference type="InterPro" id="IPR015090">
    <property type="entry name" value="Epsilon_PezA_dom"/>
</dbReference>
<dbReference type="InterPro" id="IPR010982">
    <property type="entry name" value="Lambda_DNA-bd_dom_sf"/>
</dbReference>
<feature type="coiled-coil region" evidence="1">
    <location>
        <begin position="111"/>
        <end position="138"/>
    </location>
</feature>
<proteinExistence type="predicted"/>
<dbReference type="EMBL" id="QWKH01000028">
    <property type="protein sequence ID" value="NBI34444.1"/>
    <property type="molecule type" value="Genomic_DNA"/>
</dbReference>
<evidence type="ECO:0000313" key="3">
    <source>
        <dbReference type="EMBL" id="NBI34444.1"/>
    </source>
</evidence>
<dbReference type="GO" id="GO:0031342">
    <property type="term" value="P:negative regulation of cell killing"/>
    <property type="evidence" value="ECO:0007669"/>
    <property type="project" value="InterPro"/>
</dbReference>
<dbReference type="GO" id="GO:0015643">
    <property type="term" value="F:toxic substance binding"/>
    <property type="evidence" value="ECO:0007669"/>
    <property type="project" value="InterPro"/>
</dbReference>
<evidence type="ECO:0000259" key="2">
    <source>
        <dbReference type="PROSITE" id="PS50943"/>
    </source>
</evidence>
<dbReference type="PROSITE" id="PS50943">
    <property type="entry name" value="HTH_CROC1"/>
    <property type="match status" value="1"/>
</dbReference>
<dbReference type="GO" id="GO:0009636">
    <property type="term" value="P:response to toxic substance"/>
    <property type="evidence" value="ECO:0007669"/>
    <property type="project" value="InterPro"/>
</dbReference>
<dbReference type="Pfam" id="PF08998">
    <property type="entry name" value="Epsilon_antitox"/>
    <property type="match status" value="1"/>
</dbReference>
<dbReference type="Gene3D" id="1.10.260.40">
    <property type="entry name" value="lambda repressor-like DNA-binding domains"/>
    <property type="match status" value="1"/>
</dbReference>
<feature type="domain" description="HTH cro/C1-type" evidence="2">
    <location>
        <begin position="10"/>
        <end position="41"/>
    </location>
</feature>
<dbReference type="AlphaFoldDB" id="A0A7C9NAL6"/>
<dbReference type="SMART" id="SM00530">
    <property type="entry name" value="HTH_XRE"/>
    <property type="match status" value="1"/>
</dbReference>
<dbReference type="GO" id="GO:0003677">
    <property type="term" value="F:DNA binding"/>
    <property type="evidence" value="ECO:0007669"/>
    <property type="project" value="InterPro"/>
</dbReference>
<sequence>MKDVVTAQRIREIRSKYGLSQKAFAQVLGIGTATMARYEAGDPPTKAMANLIRAAENPQFMRDCLERDGSELPPRQKEKSEQLVYALCTITKEEDEMSLDINQIYEITLRQEILNEKAAEIMADLDRLIRKANDANDRTAALILDDLATQIAIFKPTIVYEENSNHHALDRIDDKLEVIRHASRALLSKAA</sequence>
<protein>
    <submittedName>
        <fullName evidence="3">Helix-turn-helix domain-containing protein</fullName>
    </submittedName>
</protein>
<name>A0A7C9NAL6_9BACT</name>
<comment type="caution">
    <text evidence="3">The sequence shown here is derived from an EMBL/GenBank/DDBJ whole genome shotgun (WGS) entry which is preliminary data.</text>
</comment>
<dbReference type="CDD" id="cd00093">
    <property type="entry name" value="HTH_XRE"/>
    <property type="match status" value="1"/>
</dbReference>
<dbReference type="SUPFAM" id="SSF47413">
    <property type="entry name" value="lambda repressor-like DNA-binding domains"/>
    <property type="match status" value="1"/>
</dbReference>
<reference evidence="3" key="1">
    <citation type="submission" date="2018-08" db="EMBL/GenBank/DDBJ databases">
        <title>Murine metabolic-syndrome-specific gut microbial biobank.</title>
        <authorList>
            <person name="Liu C."/>
        </authorList>
    </citation>
    <scope>NUCLEOTIDE SEQUENCE [LARGE SCALE GENOMIC DNA]</scope>
    <source>
        <strain evidence="3">Z82</strain>
    </source>
</reference>
<dbReference type="Pfam" id="PF01381">
    <property type="entry name" value="HTH_3"/>
    <property type="match status" value="1"/>
</dbReference>
<evidence type="ECO:0000256" key="1">
    <source>
        <dbReference type="SAM" id="Coils"/>
    </source>
</evidence>
<keyword evidence="1" id="KW-0175">Coiled coil</keyword>
<organism evidence="3">
    <name type="scientific">Muribaculaceae bacterium Z82</name>
    <dbReference type="NCBI Taxonomy" id="2304548"/>
    <lineage>
        <taxon>Bacteria</taxon>
        <taxon>Pseudomonadati</taxon>
        <taxon>Bacteroidota</taxon>
        <taxon>Bacteroidia</taxon>
        <taxon>Bacteroidales</taxon>
        <taxon>Muribaculaceae</taxon>
    </lineage>
</organism>
<accession>A0A7C9NAL6</accession>
<gene>
    <name evidence="3" type="ORF">D1639_05240</name>
</gene>
<dbReference type="InterPro" id="IPR001387">
    <property type="entry name" value="Cro/C1-type_HTH"/>
</dbReference>